<feature type="domain" description="Thioesterase" evidence="3">
    <location>
        <begin position="67"/>
        <end position="143"/>
    </location>
</feature>
<proteinExistence type="inferred from homology"/>
<accession>A0ABY4MTM3</accession>
<dbReference type="PANTHER" id="PTHR43240">
    <property type="entry name" value="1,4-DIHYDROXY-2-NAPHTHOYL-COA THIOESTERASE 1"/>
    <property type="match status" value="1"/>
</dbReference>
<comment type="similarity">
    <text evidence="1">Belongs to the thioesterase PaaI family.</text>
</comment>
<dbReference type="CDD" id="cd03443">
    <property type="entry name" value="PaaI_thioesterase"/>
    <property type="match status" value="1"/>
</dbReference>
<dbReference type="SUPFAM" id="SSF54637">
    <property type="entry name" value="Thioesterase/thiol ester dehydrase-isomerase"/>
    <property type="match status" value="1"/>
</dbReference>
<dbReference type="Pfam" id="PF03061">
    <property type="entry name" value="4HBT"/>
    <property type="match status" value="1"/>
</dbReference>
<evidence type="ECO:0000259" key="3">
    <source>
        <dbReference type="Pfam" id="PF03061"/>
    </source>
</evidence>
<protein>
    <submittedName>
        <fullName evidence="4">Hotdog fold thioesterase</fullName>
    </submittedName>
</protein>
<reference evidence="4" key="1">
    <citation type="submission" date="2022-05" db="EMBL/GenBank/DDBJ databases">
        <title>Complete genome sequence of toluene-degrading Gulosibacter sediminis strain ACHW.36C.</title>
        <authorList>
            <person name="Wai A.C."/>
            <person name="Lai G.K."/>
            <person name="Griffin S.D."/>
            <person name="Leung F.C."/>
        </authorList>
    </citation>
    <scope>NUCLEOTIDE SEQUENCE [LARGE SCALE GENOMIC DNA]</scope>
    <source>
        <strain evidence="4">ACHW.36C</strain>
    </source>
</reference>
<dbReference type="EMBL" id="CP097160">
    <property type="protein sequence ID" value="UQN13770.1"/>
    <property type="molecule type" value="Genomic_DNA"/>
</dbReference>
<name>A0ABY4MTM3_9MICO</name>
<sequence>MPESQPVVHLAPVPEPVINGFEIPDQLTVTGGRGVGALGAAMGMLMVQLSPEHSIAVMPVAPNTQPFGLLHGGANCVLGESLGSVAASLHAGEGRYAVGVDINATHTGSATSGWVTGECRAIHLGGSTTVHEIVITDTNGRRCSTVRITNMLRTRR</sequence>
<dbReference type="InterPro" id="IPR006683">
    <property type="entry name" value="Thioestr_dom"/>
</dbReference>
<evidence type="ECO:0000256" key="2">
    <source>
        <dbReference type="ARBA" id="ARBA00022801"/>
    </source>
</evidence>
<dbReference type="InterPro" id="IPR029069">
    <property type="entry name" value="HotDog_dom_sf"/>
</dbReference>
<keyword evidence="2" id="KW-0378">Hydrolase</keyword>
<gene>
    <name evidence="4" type="ORF">M3M28_06665</name>
</gene>
<dbReference type="Gene3D" id="3.10.129.10">
    <property type="entry name" value="Hotdog Thioesterase"/>
    <property type="match status" value="1"/>
</dbReference>
<dbReference type="NCBIfam" id="TIGR00369">
    <property type="entry name" value="unchar_dom_1"/>
    <property type="match status" value="1"/>
</dbReference>
<evidence type="ECO:0000313" key="4">
    <source>
        <dbReference type="EMBL" id="UQN13770.1"/>
    </source>
</evidence>
<organism evidence="4">
    <name type="scientific">Gulosibacter sediminis</name>
    <dbReference type="NCBI Taxonomy" id="1729695"/>
    <lineage>
        <taxon>Bacteria</taxon>
        <taxon>Bacillati</taxon>
        <taxon>Actinomycetota</taxon>
        <taxon>Actinomycetes</taxon>
        <taxon>Micrococcales</taxon>
        <taxon>Microbacteriaceae</taxon>
        <taxon>Gulosibacter</taxon>
    </lineage>
</organism>
<evidence type="ECO:0000256" key="1">
    <source>
        <dbReference type="ARBA" id="ARBA00008324"/>
    </source>
</evidence>
<dbReference type="PANTHER" id="PTHR43240:SF5">
    <property type="entry name" value="1,4-DIHYDROXY-2-NAPHTHOYL-COA THIOESTERASE 1"/>
    <property type="match status" value="1"/>
</dbReference>
<dbReference type="InterPro" id="IPR003736">
    <property type="entry name" value="PAAI_dom"/>
</dbReference>